<dbReference type="AlphaFoldDB" id="A0A1F5I2D3"/>
<evidence type="ECO:0000256" key="1">
    <source>
        <dbReference type="SAM" id="MobiDB-lite"/>
    </source>
</evidence>
<dbReference type="EMBL" id="MFBS01000010">
    <property type="protein sequence ID" value="OGE10521.1"/>
    <property type="molecule type" value="Genomic_DNA"/>
</dbReference>
<proteinExistence type="predicted"/>
<keyword evidence="2" id="KW-0472">Membrane</keyword>
<accession>A0A1F5I2D3</accession>
<reference evidence="3 4" key="1">
    <citation type="journal article" date="2016" name="Nat. Commun.">
        <title>Thousands of microbial genomes shed light on interconnected biogeochemical processes in an aquifer system.</title>
        <authorList>
            <person name="Anantharaman K."/>
            <person name="Brown C.T."/>
            <person name="Hug L.A."/>
            <person name="Sharon I."/>
            <person name="Castelle C.J."/>
            <person name="Probst A.J."/>
            <person name="Thomas B.C."/>
            <person name="Singh A."/>
            <person name="Wilkins M.J."/>
            <person name="Karaoz U."/>
            <person name="Brodie E.L."/>
            <person name="Williams K.H."/>
            <person name="Hubbard S.S."/>
            <person name="Banfield J.F."/>
        </authorList>
    </citation>
    <scope>NUCLEOTIDE SEQUENCE [LARGE SCALE GENOMIC DNA]</scope>
</reference>
<dbReference type="Proteomes" id="UP000179227">
    <property type="component" value="Unassembled WGS sequence"/>
</dbReference>
<keyword evidence="2" id="KW-0812">Transmembrane</keyword>
<comment type="caution">
    <text evidence="3">The sequence shown here is derived from an EMBL/GenBank/DDBJ whole genome shotgun (WGS) entry which is preliminary data.</text>
</comment>
<gene>
    <name evidence="3" type="ORF">A3A60_03185</name>
</gene>
<organism evidence="3 4">
    <name type="scientific">Candidatus Curtissbacteria bacterium RIFCSPLOWO2_01_FULL_42_26</name>
    <dbReference type="NCBI Taxonomy" id="1797729"/>
    <lineage>
        <taxon>Bacteria</taxon>
        <taxon>Candidatus Curtissiibacteriota</taxon>
    </lineage>
</organism>
<sequence length="221" mass="23487">MDESASGRILGKIGLAILAIALADLVFLNWWTLKNDKLVTGVVTALNSRQDKGDDKSPADSGQAQAVEPEPSPTSLPTPQTEKTSTVSDTLKTSTVVQNAQKEIFISLGSGSTKSNDWAELAGLQVTIDFSKYSGIDSMVFSGSVWVDGGNGRAWGELYNSDDKTLLIESRISSPTGTATLMTSGNIPVPAGAKTYKVYAKTDLTDYAAHVDNARIKITLK</sequence>
<name>A0A1F5I2D3_9BACT</name>
<evidence type="ECO:0000313" key="3">
    <source>
        <dbReference type="EMBL" id="OGE10521.1"/>
    </source>
</evidence>
<dbReference type="STRING" id="1797729.A3A60_03185"/>
<feature type="transmembrane region" description="Helical" evidence="2">
    <location>
        <begin position="12"/>
        <end position="31"/>
    </location>
</feature>
<evidence type="ECO:0000256" key="2">
    <source>
        <dbReference type="SAM" id="Phobius"/>
    </source>
</evidence>
<protein>
    <submittedName>
        <fullName evidence="3">Uncharacterized protein</fullName>
    </submittedName>
</protein>
<evidence type="ECO:0000313" key="4">
    <source>
        <dbReference type="Proteomes" id="UP000179227"/>
    </source>
</evidence>
<feature type="compositionally biased region" description="Basic and acidic residues" evidence="1">
    <location>
        <begin position="49"/>
        <end position="58"/>
    </location>
</feature>
<keyword evidence="2" id="KW-1133">Transmembrane helix</keyword>
<feature type="region of interest" description="Disordered" evidence="1">
    <location>
        <begin position="47"/>
        <end position="89"/>
    </location>
</feature>